<dbReference type="InterPro" id="IPR011059">
    <property type="entry name" value="Metal-dep_hydrolase_composite"/>
</dbReference>
<reference evidence="3" key="1">
    <citation type="journal article" date="2019" name="Int. J. Syst. Evol. Microbiol.">
        <title>The Global Catalogue of Microorganisms (GCM) 10K type strain sequencing project: providing services to taxonomists for standard genome sequencing and annotation.</title>
        <authorList>
            <consortium name="The Broad Institute Genomics Platform"/>
            <consortium name="The Broad Institute Genome Sequencing Center for Infectious Disease"/>
            <person name="Wu L."/>
            <person name="Ma J."/>
        </authorList>
    </citation>
    <scope>NUCLEOTIDE SEQUENCE [LARGE SCALE GENOMIC DNA]</scope>
    <source>
        <strain evidence="3">JCM 30742</strain>
    </source>
</reference>
<dbReference type="Pfam" id="PF07969">
    <property type="entry name" value="Amidohydro_3"/>
    <property type="match status" value="1"/>
</dbReference>
<keyword evidence="3" id="KW-1185">Reference proteome</keyword>
<dbReference type="SUPFAM" id="SSF51338">
    <property type="entry name" value="Composite domain of metallo-dependent hydrolases"/>
    <property type="match status" value="1"/>
</dbReference>
<gene>
    <name evidence="2" type="ORF">GCM10023081_25330</name>
</gene>
<sequence length="79" mass="8420">MEIPLGPEFRVGIEAAIRAQTIDAAWQLFSDHEVGSLEPGKLADLVVLDSDPLQLSPEKVGSIAVLETWLGGRRVPVGG</sequence>
<organism evidence="2 3">
    <name type="scientific">Arthrobacter ginkgonis</name>
    <dbReference type="NCBI Taxonomy" id="1630594"/>
    <lineage>
        <taxon>Bacteria</taxon>
        <taxon>Bacillati</taxon>
        <taxon>Actinomycetota</taxon>
        <taxon>Actinomycetes</taxon>
        <taxon>Micrococcales</taxon>
        <taxon>Micrococcaceae</taxon>
        <taxon>Arthrobacter</taxon>
    </lineage>
</organism>
<dbReference type="PANTHER" id="PTHR22642">
    <property type="entry name" value="IMIDAZOLONEPROPIONASE"/>
    <property type="match status" value="1"/>
</dbReference>
<dbReference type="Proteomes" id="UP001500752">
    <property type="component" value="Unassembled WGS sequence"/>
</dbReference>
<evidence type="ECO:0000259" key="1">
    <source>
        <dbReference type="Pfam" id="PF07969"/>
    </source>
</evidence>
<accession>A0ABP7CDW8</accession>
<dbReference type="InterPro" id="IPR013108">
    <property type="entry name" value="Amidohydro_3"/>
</dbReference>
<feature type="domain" description="Amidohydrolase 3" evidence="1">
    <location>
        <begin position="6"/>
        <end position="75"/>
    </location>
</feature>
<dbReference type="Gene3D" id="3.20.20.140">
    <property type="entry name" value="Metal-dependent hydrolases"/>
    <property type="match status" value="1"/>
</dbReference>
<dbReference type="PANTHER" id="PTHR22642:SF2">
    <property type="entry name" value="PROTEIN LONG AFTER FAR-RED 3"/>
    <property type="match status" value="1"/>
</dbReference>
<name>A0ABP7CDW8_9MICC</name>
<dbReference type="RefSeq" id="WP_425548063.1">
    <property type="nucleotide sequence ID" value="NZ_BAABEO010000017.1"/>
</dbReference>
<dbReference type="EMBL" id="BAABEO010000017">
    <property type="protein sequence ID" value="GAA3686949.1"/>
    <property type="molecule type" value="Genomic_DNA"/>
</dbReference>
<proteinExistence type="predicted"/>
<evidence type="ECO:0000313" key="3">
    <source>
        <dbReference type="Proteomes" id="UP001500752"/>
    </source>
</evidence>
<dbReference type="Gene3D" id="2.30.40.10">
    <property type="entry name" value="Urease, subunit C, domain 1"/>
    <property type="match status" value="1"/>
</dbReference>
<protein>
    <recommendedName>
        <fullName evidence="1">Amidohydrolase 3 domain-containing protein</fullName>
    </recommendedName>
</protein>
<comment type="caution">
    <text evidence="2">The sequence shown here is derived from an EMBL/GenBank/DDBJ whole genome shotgun (WGS) entry which is preliminary data.</text>
</comment>
<evidence type="ECO:0000313" key="2">
    <source>
        <dbReference type="EMBL" id="GAA3686949.1"/>
    </source>
</evidence>